<organism evidence="1 2">
    <name type="scientific">Salinibacter ruber</name>
    <dbReference type="NCBI Taxonomy" id="146919"/>
    <lineage>
        <taxon>Bacteria</taxon>
        <taxon>Pseudomonadati</taxon>
        <taxon>Rhodothermota</taxon>
        <taxon>Rhodothermia</taxon>
        <taxon>Rhodothermales</taxon>
        <taxon>Salinibacteraceae</taxon>
        <taxon>Salinibacter</taxon>
    </lineage>
</organism>
<protein>
    <recommendedName>
        <fullName evidence="3">Major capsid protein</fullName>
    </recommendedName>
</protein>
<dbReference type="EMBL" id="JANUAE010000015">
    <property type="protein sequence ID" value="MCS3711539.1"/>
    <property type="molecule type" value="Genomic_DNA"/>
</dbReference>
<name>A0A9X2TKE0_9BACT</name>
<dbReference type="Proteomes" id="UP001155057">
    <property type="component" value="Unassembled WGS sequence"/>
</dbReference>
<reference evidence="1" key="1">
    <citation type="submission" date="2022-08" db="EMBL/GenBank/DDBJ databases">
        <title>Genomic Encyclopedia of Type Strains, Phase V (KMG-V): Genome sequencing to study the core and pangenomes of soil and plant-associated prokaryotes.</title>
        <authorList>
            <person name="Whitman W."/>
        </authorList>
    </citation>
    <scope>NUCLEOTIDE SEQUENCE</scope>
    <source>
        <strain evidence="1">SP3049</strain>
    </source>
</reference>
<evidence type="ECO:0000313" key="2">
    <source>
        <dbReference type="Proteomes" id="UP001155057"/>
    </source>
</evidence>
<proteinExistence type="predicted"/>
<gene>
    <name evidence="1" type="ORF">GGP61_003172</name>
</gene>
<sequence length="398" mass="43353">MAQLSAGTLEEQADLLTNPSLQRSMIRTIKDRGARELMAQLPFKSFVGKSYDFTIEDEIGTGNSAQDPYGDTIPSGGGKNQRVSVGVTMMIRNAVTPKIDVVGKSDFFQQREDDFEKEAKKLGRDFFQQFLNGLQDDTGTHESYNLKGLEYWFKKHDVNSQTFYATDDATLTGNAENLSYTHIDELLSRQKGEPFQVMYMNRETSIAFRGLLNNMPGNVAGMMMEDTFGRQMLHYDGTPIVVNDSVAMDKPFAEATVSGTTVTVTDPGFLGFSELVVGESITVGGSSTTVASVTDTHTVEVSDGTALSDGSGQSGVVEQQNVIYAGRMDPTDGIAAVYHENRGVPADAGEHYGAIAGFDAQDQGLLESAPRYQSRLDFYGQTVVHDPEAQARVLGFSI</sequence>
<dbReference type="AlphaFoldDB" id="A0A9X2TKE0"/>
<evidence type="ECO:0008006" key="3">
    <source>
        <dbReference type="Google" id="ProtNLM"/>
    </source>
</evidence>
<evidence type="ECO:0000313" key="1">
    <source>
        <dbReference type="EMBL" id="MCS3711539.1"/>
    </source>
</evidence>
<comment type="caution">
    <text evidence="1">The sequence shown here is derived from an EMBL/GenBank/DDBJ whole genome shotgun (WGS) entry which is preliminary data.</text>
</comment>
<accession>A0A9X2TKE0</accession>
<dbReference type="RefSeq" id="WP_259124355.1">
    <property type="nucleotide sequence ID" value="NZ_JANUAE010000015.1"/>
</dbReference>